<dbReference type="GO" id="GO:0005829">
    <property type="term" value="C:cytosol"/>
    <property type="evidence" value="ECO:0007669"/>
    <property type="project" value="TreeGrafter"/>
</dbReference>
<dbReference type="AlphaFoldDB" id="A0A6N7QNH0"/>
<dbReference type="EMBL" id="WJPP01000002">
    <property type="protein sequence ID" value="MRH77986.1"/>
    <property type="molecule type" value="Genomic_DNA"/>
</dbReference>
<dbReference type="InterPro" id="IPR036425">
    <property type="entry name" value="MoaB/Mog-like_dom_sf"/>
</dbReference>
<evidence type="ECO:0000256" key="2">
    <source>
        <dbReference type="PIRNR" id="PIRNR006443"/>
    </source>
</evidence>
<evidence type="ECO:0000313" key="5">
    <source>
        <dbReference type="Proteomes" id="UP000433788"/>
    </source>
</evidence>
<dbReference type="PANTHER" id="PTHR43232:SF2">
    <property type="entry name" value="MOLYBDENUM COFACTOR BIOSYNTHESIS PROTEIN B"/>
    <property type="match status" value="1"/>
</dbReference>
<evidence type="ECO:0000259" key="3">
    <source>
        <dbReference type="SMART" id="SM00852"/>
    </source>
</evidence>
<dbReference type="RefSeq" id="WP_369691938.1">
    <property type="nucleotide sequence ID" value="NZ_WJPP01000002.1"/>
</dbReference>
<dbReference type="Proteomes" id="UP000433788">
    <property type="component" value="Unassembled WGS sequence"/>
</dbReference>
<dbReference type="SUPFAM" id="SSF53218">
    <property type="entry name" value="Molybdenum cofactor biosynthesis proteins"/>
    <property type="match status" value="1"/>
</dbReference>
<dbReference type="GO" id="GO:0006777">
    <property type="term" value="P:Mo-molybdopterin cofactor biosynthetic process"/>
    <property type="evidence" value="ECO:0007669"/>
    <property type="project" value="UniProtKB-UniRule"/>
</dbReference>
<comment type="similarity">
    <text evidence="2">Belongs to the MoaB/Mog family.</text>
</comment>
<organism evidence="4 5">
    <name type="scientific">Spiribacter salilacus</name>
    <dbReference type="NCBI Taxonomy" id="2664894"/>
    <lineage>
        <taxon>Bacteria</taxon>
        <taxon>Pseudomonadati</taxon>
        <taxon>Pseudomonadota</taxon>
        <taxon>Gammaproteobacteria</taxon>
        <taxon>Chromatiales</taxon>
        <taxon>Ectothiorhodospiraceae</taxon>
        <taxon>Spiribacter</taxon>
    </lineage>
</organism>
<feature type="domain" description="MoaB/Mog" evidence="3">
    <location>
        <begin position="14"/>
        <end position="158"/>
    </location>
</feature>
<dbReference type="InterPro" id="IPR001453">
    <property type="entry name" value="MoaB/Mog_dom"/>
</dbReference>
<keyword evidence="2" id="KW-0501">Molybdenum cofactor biosynthesis</keyword>
<comment type="caution">
    <text evidence="4">The sequence shown here is derived from an EMBL/GenBank/DDBJ whole genome shotgun (WGS) entry which is preliminary data.</text>
</comment>
<protein>
    <recommendedName>
        <fullName evidence="1 2">Molybdenum cofactor biosynthesis protein B</fullName>
    </recommendedName>
</protein>
<dbReference type="PANTHER" id="PTHR43232">
    <property type="entry name" value="MOLYBDENUM COFACTOR BIOSYNTHESIS PROTEIN B"/>
    <property type="match status" value="1"/>
</dbReference>
<dbReference type="NCBIfam" id="TIGR02667">
    <property type="entry name" value="moaB_proteo"/>
    <property type="match status" value="1"/>
</dbReference>
<evidence type="ECO:0000313" key="4">
    <source>
        <dbReference type="EMBL" id="MRH77986.1"/>
    </source>
</evidence>
<name>A0A6N7QNH0_9GAMM</name>
<dbReference type="CDD" id="cd00886">
    <property type="entry name" value="MogA_MoaB"/>
    <property type="match status" value="1"/>
</dbReference>
<sequence length="171" mass="18360">MSQSERDFVPLSIAILTVSDTRGEADDRSGDTLAELATAAGHQIVARRIVIDDRYQIRAAVSEWIADSNVQVVLSTGGTGFTDRDVTPDALRVLFDREIPGFGELFRQISREKIGTSMLQSRAIAGLANDTLIAVLPGSPGACKDGWNGILASQLDVRHRPCNLAELALGV</sequence>
<dbReference type="SMART" id="SM00852">
    <property type="entry name" value="MoCF_biosynth"/>
    <property type="match status" value="1"/>
</dbReference>
<dbReference type="UniPathway" id="UPA00344"/>
<gene>
    <name evidence="4" type="primary">moaB</name>
    <name evidence="4" type="ORF">GH984_04640</name>
</gene>
<comment type="pathway">
    <text evidence="2">Cofactor biosynthesis; molybdopterin biosynthesis.</text>
</comment>
<evidence type="ECO:0000256" key="1">
    <source>
        <dbReference type="ARBA" id="ARBA00015262"/>
    </source>
</evidence>
<dbReference type="InterPro" id="IPR012245">
    <property type="entry name" value="MoaB"/>
</dbReference>
<dbReference type="InterPro" id="IPR013484">
    <property type="entry name" value="MoaB_proteobac"/>
</dbReference>
<dbReference type="Gene3D" id="3.40.980.10">
    <property type="entry name" value="MoaB/Mog-like domain"/>
    <property type="match status" value="1"/>
</dbReference>
<dbReference type="Pfam" id="PF00994">
    <property type="entry name" value="MoCF_biosynth"/>
    <property type="match status" value="1"/>
</dbReference>
<keyword evidence="5" id="KW-1185">Reference proteome</keyword>
<dbReference type="NCBIfam" id="TIGR00177">
    <property type="entry name" value="molyb_syn"/>
    <property type="match status" value="1"/>
</dbReference>
<comment type="function">
    <text evidence="2">May be involved in the biosynthesis of molybdopterin.</text>
</comment>
<accession>A0A6N7QNH0</accession>
<proteinExistence type="inferred from homology"/>
<dbReference type="PIRSF" id="PIRSF006443">
    <property type="entry name" value="MoaB"/>
    <property type="match status" value="1"/>
</dbReference>
<reference evidence="4 5" key="1">
    <citation type="submission" date="2019-11" db="EMBL/GenBank/DDBJ databases">
        <authorList>
            <person name="Zhang X.Y."/>
        </authorList>
    </citation>
    <scope>NUCLEOTIDE SEQUENCE [LARGE SCALE GENOMIC DNA]</scope>
    <source>
        <strain evidence="4 5">C176</strain>
    </source>
</reference>